<keyword evidence="1" id="KW-0732">Signal</keyword>
<evidence type="ECO:0000313" key="2">
    <source>
        <dbReference type="EMBL" id="MDU0369759.1"/>
    </source>
</evidence>
<protein>
    <recommendedName>
        <fullName evidence="4">Outer membrane protein beta-barrel domain-containing protein</fullName>
    </recommendedName>
</protein>
<evidence type="ECO:0008006" key="4">
    <source>
        <dbReference type="Google" id="ProtNLM"/>
    </source>
</evidence>
<gene>
    <name evidence="2" type="ORF">ROI90_05075</name>
</gene>
<evidence type="ECO:0000313" key="3">
    <source>
        <dbReference type="Proteomes" id="UP001250698"/>
    </source>
</evidence>
<organism evidence="2 3">
    <name type="scientific">Hymenobacter endophyticus</name>
    <dbReference type="NCBI Taxonomy" id="3076335"/>
    <lineage>
        <taxon>Bacteria</taxon>
        <taxon>Pseudomonadati</taxon>
        <taxon>Bacteroidota</taxon>
        <taxon>Cytophagia</taxon>
        <taxon>Cytophagales</taxon>
        <taxon>Hymenobacteraceae</taxon>
        <taxon>Hymenobacter</taxon>
    </lineage>
</organism>
<accession>A0ABU3TEH2</accession>
<dbReference type="EMBL" id="JAWDJT010000002">
    <property type="protein sequence ID" value="MDU0369759.1"/>
    <property type="molecule type" value="Genomic_DNA"/>
</dbReference>
<keyword evidence="3" id="KW-1185">Reference proteome</keyword>
<evidence type="ECO:0000256" key="1">
    <source>
        <dbReference type="SAM" id="SignalP"/>
    </source>
</evidence>
<sequence length="262" mass="28857">MRTLLVFGGGLLAAVLGLAPQGQAQQLKQTLASNNDEPSYRKELIYGVNFNTRGGLIGGATVRSTKLLNQDWARFWSIDLVEVKHPKEQKSGTFYGGVIVPGKSNYFFVARPSVGVQRVIFRKAPDSGVQVNGLLSAGPSIGLLLPYYITYNYTSDPQVNPTDYRNEQFDPQIHEERRIIDRAPLFSGVSNTDVQVGAHIRGALSFEYGRYRDAVAGVEVGALVEAYTKAPPIIRARTLSDEALNDRFLPSVYLTVYLGSRN</sequence>
<proteinExistence type="predicted"/>
<feature type="chain" id="PRO_5046511275" description="Outer membrane protein beta-barrel domain-containing protein" evidence="1">
    <location>
        <begin position="25"/>
        <end position="262"/>
    </location>
</feature>
<name>A0ABU3TEH2_9BACT</name>
<feature type="signal peptide" evidence="1">
    <location>
        <begin position="1"/>
        <end position="24"/>
    </location>
</feature>
<dbReference type="Proteomes" id="UP001250698">
    <property type="component" value="Unassembled WGS sequence"/>
</dbReference>
<reference evidence="2 3" key="1">
    <citation type="submission" date="2023-10" db="EMBL/GenBank/DDBJ databases">
        <title>Hymenobacter endophyticus sp. nov., an isolate from the leaf tissues of wheat.</title>
        <authorList>
            <person name="Dai Y."/>
        </authorList>
    </citation>
    <scope>NUCLEOTIDE SEQUENCE [LARGE SCALE GENOMIC DNA]</scope>
    <source>
        <strain evidence="2 3">ZK17L-C2</strain>
    </source>
</reference>
<comment type="caution">
    <text evidence="2">The sequence shown here is derived from an EMBL/GenBank/DDBJ whole genome shotgun (WGS) entry which is preliminary data.</text>
</comment>
<dbReference type="RefSeq" id="WP_315997250.1">
    <property type="nucleotide sequence ID" value="NZ_JAWDJT010000002.1"/>
</dbReference>